<dbReference type="Proteomes" id="UP001642260">
    <property type="component" value="Unassembled WGS sequence"/>
</dbReference>
<dbReference type="EMBL" id="CAKOAT010642932">
    <property type="protein sequence ID" value="CAH8385027.1"/>
    <property type="molecule type" value="Genomic_DNA"/>
</dbReference>
<name>A0ABC8LNS3_ERUVS</name>
<comment type="similarity">
    <text evidence="1">Belongs to the peroxin-16 family.</text>
</comment>
<proteinExistence type="inferred from homology"/>
<evidence type="ECO:0000313" key="3">
    <source>
        <dbReference type="Proteomes" id="UP001642260"/>
    </source>
</evidence>
<keyword evidence="3" id="KW-1185">Reference proteome</keyword>
<dbReference type="AlphaFoldDB" id="A0ABC8LNS3"/>
<evidence type="ECO:0000313" key="2">
    <source>
        <dbReference type="EMBL" id="CAH8385027.1"/>
    </source>
</evidence>
<gene>
    <name evidence="2" type="ORF">ERUC_LOCUS37510</name>
</gene>
<evidence type="ECO:0000256" key="1">
    <source>
        <dbReference type="ARBA" id="ARBA00009505"/>
    </source>
</evidence>
<sequence>MQELMPQHGTEKKADVSVVPHERSIFTKHTRQKLESSQKKVEPVPLIGFFTEKIVELLVGAQSRFTYISGS</sequence>
<accession>A0ABC8LNS3</accession>
<organism evidence="2 3">
    <name type="scientific">Eruca vesicaria subsp. sativa</name>
    <name type="common">Garden rocket</name>
    <name type="synonym">Eruca sativa</name>
    <dbReference type="NCBI Taxonomy" id="29727"/>
    <lineage>
        <taxon>Eukaryota</taxon>
        <taxon>Viridiplantae</taxon>
        <taxon>Streptophyta</taxon>
        <taxon>Embryophyta</taxon>
        <taxon>Tracheophyta</taxon>
        <taxon>Spermatophyta</taxon>
        <taxon>Magnoliopsida</taxon>
        <taxon>eudicotyledons</taxon>
        <taxon>Gunneridae</taxon>
        <taxon>Pentapetalae</taxon>
        <taxon>rosids</taxon>
        <taxon>malvids</taxon>
        <taxon>Brassicales</taxon>
        <taxon>Brassicaceae</taxon>
        <taxon>Brassiceae</taxon>
        <taxon>Eruca</taxon>
    </lineage>
</organism>
<dbReference type="PANTHER" id="PTHR13299:SF0">
    <property type="entry name" value="PEROXISOMAL MEMBRANE PROTEIN PEX16"/>
    <property type="match status" value="1"/>
</dbReference>
<dbReference type="InterPro" id="IPR013919">
    <property type="entry name" value="Pex16"/>
</dbReference>
<comment type="caution">
    <text evidence="2">The sequence shown here is derived from an EMBL/GenBank/DDBJ whole genome shotgun (WGS) entry which is preliminary data.</text>
</comment>
<reference evidence="2 3" key="1">
    <citation type="submission" date="2022-03" db="EMBL/GenBank/DDBJ databases">
        <authorList>
            <person name="Macdonald S."/>
            <person name="Ahmed S."/>
            <person name="Newling K."/>
        </authorList>
    </citation>
    <scope>NUCLEOTIDE SEQUENCE [LARGE SCALE GENOMIC DNA]</scope>
</reference>
<dbReference type="PANTHER" id="PTHR13299">
    <property type="entry name" value="PEROXISOMAL MEMBRANE PROTEIN PEX16"/>
    <property type="match status" value="1"/>
</dbReference>
<protein>
    <submittedName>
        <fullName evidence="2">Uncharacterized protein</fullName>
    </submittedName>
</protein>